<evidence type="ECO:0000313" key="2">
    <source>
        <dbReference type="Proteomes" id="UP000034103"/>
    </source>
</evidence>
<name>A0A0F6U6M3_MICAE</name>
<dbReference type="AlphaFoldDB" id="A0A0F6U6M3"/>
<sequence length="53" mass="6065">MLTITVIASNKVKKENPSSLNYDYDLILAKIFPIVGQFLDQFHKLANFSLIDH</sequence>
<dbReference type="HOGENOM" id="CLU_3063396_0_0_3"/>
<proteinExistence type="predicted"/>
<gene>
    <name evidence="1" type="ORF">MYAER_3181</name>
</gene>
<dbReference type="Proteomes" id="UP000034103">
    <property type="component" value="Chromosome"/>
</dbReference>
<organism evidence="1 2">
    <name type="scientific">Microcystis aeruginosa NIES-2549</name>
    <dbReference type="NCBI Taxonomy" id="1641812"/>
    <lineage>
        <taxon>Bacteria</taxon>
        <taxon>Bacillati</taxon>
        <taxon>Cyanobacteriota</taxon>
        <taxon>Cyanophyceae</taxon>
        <taxon>Oscillatoriophycideae</taxon>
        <taxon>Chroococcales</taxon>
        <taxon>Microcystaceae</taxon>
        <taxon>Microcystis</taxon>
    </lineage>
</organism>
<evidence type="ECO:0000313" key="1">
    <source>
        <dbReference type="EMBL" id="AKE65519.1"/>
    </source>
</evidence>
<reference evidence="1 2" key="1">
    <citation type="journal article" date="2015" name="Genome Announc.">
        <title>Complete Genome Sequence of Microcystis aeruginosa NIES-2549, a Bloom-Forming Cyanobacterium from Lake Kasumigaura, Japan.</title>
        <authorList>
            <person name="Yamaguchi H."/>
            <person name="Suzuki S."/>
            <person name="Tanabe Y."/>
            <person name="Osana Y."/>
            <person name="Shimura Y."/>
            <person name="Ishida K."/>
            <person name="Kawachi M."/>
        </authorList>
    </citation>
    <scope>NUCLEOTIDE SEQUENCE [LARGE SCALE GENOMIC DNA]</scope>
    <source>
        <strain evidence="1 2">NIES-2549</strain>
    </source>
</reference>
<protein>
    <submittedName>
        <fullName evidence="1">Uncharacterized protein</fullName>
    </submittedName>
</protein>
<dbReference type="EMBL" id="CP011304">
    <property type="protein sequence ID" value="AKE65519.1"/>
    <property type="molecule type" value="Genomic_DNA"/>
</dbReference>
<accession>A0A0F6U6M3</accession>